<evidence type="ECO:0000256" key="1">
    <source>
        <dbReference type="SAM" id="MobiDB-lite"/>
    </source>
</evidence>
<feature type="region of interest" description="Disordered" evidence="1">
    <location>
        <begin position="1"/>
        <end position="43"/>
    </location>
</feature>
<dbReference type="STRING" id="1157962.A0A250XMJ8"/>
<dbReference type="GO" id="GO:0009330">
    <property type="term" value="C:DNA topoisomerase type II (double strand cut, ATP-hydrolyzing) complex"/>
    <property type="evidence" value="ECO:0007669"/>
    <property type="project" value="InterPro"/>
</dbReference>
<dbReference type="InterPro" id="IPR033246">
    <property type="entry name" value="BIN4"/>
</dbReference>
<sequence length="326" mass="34389">MKEAPVLERKGVAVEDQYDDDNDDDVDAKTAATKPTEHTPSASAGLKGDISIIISDKLPNNKFLMELTASDDHEHVIDLAGDAGAVGRLIIGQQDSAGSSSDNTFKIDLKGVLYNASILPLAGTALILNLGVSEAKVEAIMHDFIQLREDATLLASEEAMEGYMDDLAVMGSDDDEVYQVQPAEGGAAADGVADNETSKKRNLKKDVKGKASASKNPARQSRTTAPSSNLKVRKKPTAKKAKPRDKGVKSLTARKPGTAGTAGGNLKQGTSKSATLKDMADEPKAKKAAGKKLPQKINNAVDDSDDVDSDSVMQSDEDDDDYDSGS</sequence>
<feature type="compositionally biased region" description="Acidic residues" evidence="1">
    <location>
        <begin position="302"/>
        <end position="326"/>
    </location>
</feature>
<accession>A0A250XMJ8</accession>
<dbReference type="PANTHER" id="PTHR34810">
    <property type="entry name" value="DNA-BINDING PROTEIN BIN4"/>
    <property type="match status" value="1"/>
</dbReference>
<protein>
    <submittedName>
        <fullName evidence="2">Uncharacterized protein</fullName>
    </submittedName>
</protein>
<dbReference type="AlphaFoldDB" id="A0A250XMJ8"/>
<dbReference type="GO" id="GO:0003690">
    <property type="term" value="F:double-stranded DNA binding"/>
    <property type="evidence" value="ECO:0007669"/>
    <property type="project" value="InterPro"/>
</dbReference>
<evidence type="ECO:0000313" key="3">
    <source>
        <dbReference type="Proteomes" id="UP000232323"/>
    </source>
</evidence>
<dbReference type="GO" id="GO:0005634">
    <property type="term" value="C:nucleus"/>
    <property type="evidence" value="ECO:0007669"/>
    <property type="project" value="TreeGrafter"/>
</dbReference>
<dbReference type="PANTHER" id="PTHR34810:SF1">
    <property type="entry name" value="DNA-BINDING PROTEIN BIN4"/>
    <property type="match status" value="1"/>
</dbReference>
<dbReference type="EMBL" id="BEGY01000121">
    <property type="protein sequence ID" value="GAX84297.1"/>
    <property type="molecule type" value="Genomic_DNA"/>
</dbReference>
<dbReference type="OrthoDB" id="549068at2759"/>
<feature type="compositionally biased region" description="Low complexity" evidence="1">
    <location>
        <begin position="185"/>
        <end position="194"/>
    </location>
</feature>
<feature type="compositionally biased region" description="Polar residues" evidence="1">
    <location>
        <begin position="213"/>
        <end position="230"/>
    </location>
</feature>
<feature type="compositionally biased region" description="Acidic residues" evidence="1">
    <location>
        <begin position="16"/>
        <end position="26"/>
    </location>
</feature>
<organism evidence="2 3">
    <name type="scientific">Chlamydomonas eustigma</name>
    <dbReference type="NCBI Taxonomy" id="1157962"/>
    <lineage>
        <taxon>Eukaryota</taxon>
        <taxon>Viridiplantae</taxon>
        <taxon>Chlorophyta</taxon>
        <taxon>core chlorophytes</taxon>
        <taxon>Chlorophyceae</taxon>
        <taxon>CS clade</taxon>
        <taxon>Chlamydomonadales</taxon>
        <taxon>Chlamydomonadaceae</taxon>
        <taxon>Chlamydomonas</taxon>
    </lineage>
</organism>
<evidence type="ECO:0000313" key="2">
    <source>
        <dbReference type="EMBL" id="GAX84297.1"/>
    </source>
</evidence>
<keyword evidence="3" id="KW-1185">Reference proteome</keyword>
<reference evidence="2 3" key="1">
    <citation type="submission" date="2017-08" db="EMBL/GenBank/DDBJ databases">
        <title>Acidophilic green algal genome provides insights into adaptation to an acidic environment.</title>
        <authorList>
            <person name="Hirooka S."/>
            <person name="Hirose Y."/>
            <person name="Kanesaki Y."/>
            <person name="Higuchi S."/>
            <person name="Fujiwara T."/>
            <person name="Onuma R."/>
            <person name="Era A."/>
            <person name="Ohbayashi R."/>
            <person name="Uzuka A."/>
            <person name="Nozaki H."/>
            <person name="Yoshikawa H."/>
            <person name="Miyagishima S.Y."/>
        </authorList>
    </citation>
    <scope>NUCLEOTIDE SEQUENCE [LARGE SCALE GENOMIC DNA]</scope>
    <source>
        <strain evidence="2 3">NIES-2499</strain>
    </source>
</reference>
<feature type="compositionally biased region" description="Basic residues" evidence="1">
    <location>
        <begin position="231"/>
        <end position="243"/>
    </location>
</feature>
<feature type="compositionally biased region" description="Basic and acidic residues" evidence="1">
    <location>
        <begin position="1"/>
        <end position="13"/>
    </location>
</feature>
<proteinExistence type="predicted"/>
<feature type="compositionally biased region" description="Basic and acidic residues" evidence="1">
    <location>
        <begin position="196"/>
        <end position="209"/>
    </location>
</feature>
<dbReference type="GO" id="GO:0051276">
    <property type="term" value="P:chromosome organization"/>
    <property type="evidence" value="ECO:0007669"/>
    <property type="project" value="TreeGrafter"/>
</dbReference>
<gene>
    <name evidence="2" type="ORF">CEUSTIGMA_g11719.t1</name>
</gene>
<name>A0A250XMJ8_9CHLO</name>
<dbReference type="GO" id="GO:0042023">
    <property type="term" value="P:DNA endoreduplication"/>
    <property type="evidence" value="ECO:0007669"/>
    <property type="project" value="InterPro"/>
</dbReference>
<feature type="region of interest" description="Disordered" evidence="1">
    <location>
        <begin position="185"/>
        <end position="326"/>
    </location>
</feature>
<dbReference type="Proteomes" id="UP000232323">
    <property type="component" value="Unassembled WGS sequence"/>
</dbReference>
<comment type="caution">
    <text evidence="2">The sequence shown here is derived from an EMBL/GenBank/DDBJ whole genome shotgun (WGS) entry which is preliminary data.</text>
</comment>